<proteinExistence type="predicted"/>
<evidence type="ECO:0000313" key="2">
    <source>
        <dbReference type="Proteomes" id="UP001060085"/>
    </source>
</evidence>
<keyword evidence="2" id="KW-1185">Reference proteome</keyword>
<evidence type="ECO:0000313" key="1">
    <source>
        <dbReference type="EMBL" id="KAI5656748.1"/>
    </source>
</evidence>
<comment type="caution">
    <text evidence="1">The sequence shown here is derived from an EMBL/GenBank/DDBJ whole genome shotgun (WGS) entry which is preliminary data.</text>
</comment>
<reference evidence="2" key="1">
    <citation type="journal article" date="2023" name="Nat. Plants">
        <title>Single-cell RNA sequencing provides a high-resolution roadmap for understanding the multicellular compartmentation of specialized metabolism.</title>
        <authorList>
            <person name="Sun S."/>
            <person name="Shen X."/>
            <person name="Li Y."/>
            <person name="Li Y."/>
            <person name="Wang S."/>
            <person name="Li R."/>
            <person name="Zhang H."/>
            <person name="Shen G."/>
            <person name="Guo B."/>
            <person name="Wei J."/>
            <person name="Xu J."/>
            <person name="St-Pierre B."/>
            <person name="Chen S."/>
            <person name="Sun C."/>
        </authorList>
    </citation>
    <scope>NUCLEOTIDE SEQUENCE [LARGE SCALE GENOMIC DNA]</scope>
</reference>
<dbReference type="EMBL" id="CM044706">
    <property type="protein sequence ID" value="KAI5656748.1"/>
    <property type="molecule type" value="Genomic_DNA"/>
</dbReference>
<name>A0ACC0A9T0_CATRO</name>
<accession>A0ACC0A9T0</accession>
<dbReference type="Proteomes" id="UP001060085">
    <property type="component" value="Linkage Group LG06"/>
</dbReference>
<organism evidence="1 2">
    <name type="scientific">Catharanthus roseus</name>
    <name type="common">Madagascar periwinkle</name>
    <name type="synonym">Vinca rosea</name>
    <dbReference type="NCBI Taxonomy" id="4058"/>
    <lineage>
        <taxon>Eukaryota</taxon>
        <taxon>Viridiplantae</taxon>
        <taxon>Streptophyta</taxon>
        <taxon>Embryophyta</taxon>
        <taxon>Tracheophyta</taxon>
        <taxon>Spermatophyta</taxon>
        <taxon>Magnoliopsida</taxon>
        <taxon>eudicotyledons</taxon>
        <taxon>Gunneridae</taxon>
        <taxon>Pentapetalae</taxon>
        <taxon>asterids</taxon>
        <taxon>lamiids</taxon>
        <taxon>Gentianales</taxon>
        <taxon>Apocynaceae</taxon>
        <taxon>Rauvolfioideae</taxon>
        <taxon>Vinceae</taxon>
        <taxon>Catharanthinae</taxon>
        <taxon>Catharanthus</taxon>
    </lineage>
</organism>
<gene>
    <name evidence="1" type="ORF">M9H77_25541</name>
</gene>
<sequence>MFADDHDSDQSISEEEDLGLQSLNNSSFSLSSSVDNKERSIQVLSQLEILRKDAYELGAVTNAIYSEKRLTGLSVEDEIEFPLFGNEDVSINCTRVVSVLDSDEEIDRRFHGLAPICNSDEDIISDEEKLNRYTSGSAKVDREENTWSEVNGEVEALVCLNETTGCFPVGSSSKQDKSSKGGQRKVKPNSLFRFRSHEKAFPVVVADAIETGIPLRDCSLSKDLHASANRDMQKSNTESLQVLNGRGVEKQEQNLLSFEGAFHDCNKHSVTELLECLQEKSGRAQGNSEIHYRLKRRKRKAVVNRNISALGDRNMGILMDSGSSSEDDDVSLNSKSILQQRTIADQFHEAIEAVPQNGLMPDTESCTKYGVGLFEKLQNVMVIEKERDMDFLKELQIDRNSTDGRGFLDVRILARSLEAKLNVCCCALIGDENPQWSNYFQMRNQSGERMLTIIFSSRICSDVELEAGNIIRIHSPWKEVNIKEKEEMVILLSTYFSQM</sequence>
<protein>
    <submittedName>
        <fullName evidence="1">Uncharacterized protein</fullName>
    </submittedName>
</protein>